<evidence type="ECO:0000313" key="3">
    <source>
        <dbReference type="EMBL" id="KPQ42700.1"/>
    </source>
</evidence>
<dbReference type="Proteomes" id="UP000050360">
    <property type="component" value="Unassembled WGS sequence"/>
</dbReference>
<comment type="caution">
    <text evidence="3">The sequence shown here is derived from an EMBL/GenBank/DDBJ whole genome shotgun (WGS) entry which is preliminary data.</text>
</comment>
<evidence type="ECO:0000313" key="4">
    <source>
        <dbReference type="Proteomes" id="UP000050360"/>
    </source>
</evidence>
<proteinExistence type="predicted"/>
<dbReference type="Gene3D" id="2.60.40.420">
    <property type="entry name" value="Cupredoxins - blue copper proteins"/>
    <property type="match status" value="1"/>
</dbReference>
<organism evidence="3 4">
    <name type="scientific">Candidatus Methanoperedens nitratireducens</name>
    <dbReference type="NCBI Taxonomy" id="1392998"/>
    <lineage>
        <taxon>Archaea</taxon>
        <taxon>Methanobacteriati</taxon>
        <taxon>Methanobacteriota</taxon>
        <taxon>Stenosarchaea group</taxon>
        <taxon>Methanomicrobia</taxon>
        <taxon>Methanosarcinales</taxon>
        <taxon>ANME-2 cluster</taxon>
        <taxon>Candidatus Methanoperedentaceae</taxon>
        <taxon>Candidatus Methanoperedens</taxon>
    </lineage>
</organism>
<sequence>MSRSKKYKGKMSREKQRKKLPYMSILFVVIVIAIFSSATYLVVSKTASLEPEDKEAIKMTISMVGFEPNVIRAKVGQPVKINLINPDNSMHTDGGGIHNFNLKESGVSNVNITVLPESQKVFTFTPMQAGEYHWYCESCCGGKENPSMHGTLIVA</sequence>
<dbReference type="EMBL" id="LKCM01000209">
    <property type="protein sequence ID" value="KPQ42700.1"/>
    <property type="molecule type" value="Genomic_DNA"/>
</dbReference>
<evidence type="ECO:0000256" key="1">
    <source>
        <dbReference type="SAM" id="Phobius"/>
    </source>
</evidence>
<protein>
    <submittedName>
        <fullName evidence="3">Plastocyanin</fullName>
    </submittedName>
</protein>
<dbReference type="InterPro" id="IPR008972">
    <property type="entry name" value="Cupredoxin"/>
</dbReference>
<feature type="domain" description="EfeO-type cupredoxin-like" evidence="2">
    <location>
        <begin position="37"/>
        <end position="154"/>
    </location>
</feature>
<gene>
    <name evidence="3" type="primary">petE_1</name>
    <name evidence="3" type="ORF">MPEBLZ_02717</name>
</gene>
<keyword evidence="1" id="KW-0472">Membrane</keyword>
<name>A0A0P7ZDE8_9EURY</name>
<evidence type="ECO:0000259" key="2">
    <source>
        <dbReference type="Pfam" id="PF13473"/>
    </source>
</evidence>
<dbReference type="InterPro" id="IPR028096">
    <property type="entry name" value="EfeO_Cupredoxin"/>
</dbReference>
<dbReference type="AlphaFoldDB" id="A0A0P7ZDE8"/>
<keyword evidence="1" id="KW-1133">Transmembrane helix</keyword>
<accession>A0A0P7ZDE8</accession>
<dbReference type="SUPFAM" id="SSF49503">
    <property type="entry name" value="Cupredoxins"/>
    <property type="match status" value="1"/>
</dbReference>
<reference evidence="3 4" key="1">
    <citation type="submission" date="2015-09" db="EMBL/GenBank/DDBJ databases">
        <title>A metagenomics-based metabolic model of nitrate-dependent anaerobic oxidation of methane by Methanoperedens-like archaea.</title>
        <authorList>
            <person name="Arshad A."/>
            <person name="Speth D.R."/>
            <person name="De Graaf R.M."/>
            <person name="Op Den Camp H.J."/>
            <person name="Jetten M.S."/>
            <person name="Welte C.U."/>
        </authorList>
    </citation>
    <scope>NUCLEOTIDE SEQUENCE [LARGE SCALE GENOMIC DNA]</scope>
</reference>
<feature type="transmembrane region" description="Helical" evidence="1">
    <location>
        <begin position="20"/>
        <end position="43"/>
    </location>
</feature>
<dbReference type="Pfam" id="PF13473">
    <property type="entry name" value="Cupredoxin_1"/>
    <property type="match status" value="1"/>
</dbReference>
<keyword evidence="1" id="KW-0812">Transmembrane</keyword>